<dbReference type="Proteomes" id="UP000230233">
    <property type="component" value="Chromosome V"/>
</dbReference>
<dbReference type="STRING" id="1611254.A0A2G5TGX8"/>
<proteinExistence type="predicted"/>
<gene>
    <name evidence="1" type="primary">Cnig_chr_V.g19036</name>
    <name evidence="1" type="ORF">B9Z55_019036</name>
</gene>
<keyword evidence="2" id="KW-1185">Reference proteome</keyword>
<reference evidence="2" key="1">
    <citation type="submission" date="2017-10" db="EMBL/GenBank/DDBJ databases">
        <title>Rapid genome shrinkage in a self-fertile nematode reveals novel sperm competition proteins.</title>
        <authorList>
            <person name="Yin D."/>
            <person name="Schwarz E.M."/>
            <person name="Thomas C.G."/>
            <person name="Felde R.L."/>
            <person name="Korf I.F."/>
            <person name="Cutter A.D."/>
            <person name="Schartner C.M."/>
            <person name="Ralston E.J."/>
            <person name="Meyer B.J."/>
            <person name="Haag E.S."/>
        </authorList>
    </citation>
    <scope>NUCLEOTIDE SEQUENCE [LARGE SCALE GENOMIC DNA]</scope>
    <source>
        <strain evidence="2">JU1422</strain>
    </source>
</reference>
<organism evidence="1 2">
    <name type="scientific">Caenorhabditis nigoni</name>
    <dbReference type="NCBI Taxonomy" id="1611254"/>
    <lineage>
        <taxon>Eukaryota</taxon>
        <taxon>Metazoa</taxon>
        <taxon>Ecdysozoa</taxon>
        <taxon>Nematoda</taxon>
        <taxon>Chromadorea</taxon>
        <taxon>Rhabditida</taxon>
        <taxon>Rhabditina</taxon>
        <taxon>Rhabditomorpha</taxon>
        <taxon>Rhabditoidea</taxon>
        <taxon>Rhabditidae</taxon>
        <taxon>Peloderinae</taxon>
        <taxon>Caenorhabditis</taxon>
    </lineage>
</organism>
<protein>
    <submittedName>
        <fullName evidence="1">Uncharacterized protein</fullName>
    </submittedName>
</protein>
<name>A0A2G5TGX8_9PELO</name>
<evidence type="ECO:0000313" key="2">
    <source>
        <dbReference type="Proteomes" id="UP000230233"/>
    </source>
</evidence>
<dbReference type="EMBL" id="PDUG01000005">
    <property type="protein sequence ID" value="PIC26473.1"/>
    <property type="molecule type" value="Genomic_DNA"/>
</dbReference>
<sequence length="103" mass="11590">MNYQILFFFRSLASPTTYEANERSTTAEKKAAMVMHRVVPDCRSRLTLPNTSCLSSGLEIEPLKLISTLKSARQTTLTNLYVGQKSKEFKLQPNDVSSILVSF</sequence>
<accession>A0A2G5TGX8</accession>
<dbReference type="AlphaFoldDB" id="A0A2G5TGX8"/>
<evidence type="ECO:0000313" key="1">
    <source>
        <dbReference type="EMBL" id="PIC26473.1"/>
    </source>
</evidence>
<dbReference type="OrthoDB" id="10261055at2759"/>
<comment type="caution">
    <text evidence="1">The sequence shown here is derived from an EMBL/GenBank/DDBJ whole genome shotgun (WGS) entry which is preliminary data.</text>
</comment>